<evidence type="ECO:0000313" key="2">
    <source>
        <dbReference type="EMBL" id="RVW69171.1"/>
    </source>
</evidence>
<dbReference type="PANTHER" id="PTHR30544:SF8">
    <property type="entry name" value="RADICAL SAM SUPERFAMILY PROTEIN"/>
    <property type="match status" value="1"/>
</dbReference>
<evidence type="ECO:0000256" key="1">
    <source>
        <dbReference type="ARBA" id="ARBA00001966"/>
    </source>
</evidence>
<reference evidence="2 3" key="1">
    <citation type="journal article" date="2018" name="PLoS Genet.">
        <title>Population sequencing reveals clonal diversity and ancestral inbreeding in the grapevine cultivar Chardonnay.</title>
        <authorList>
            <person name="Roach M.J."/>
            <person name="Johnson D.L."/>
            <person name="Bohlmann J."/>
            <person name="van Vuuren H.J."/>
            <person name="Jones S.J."/>
            <person name="Pretorius I.S."/>
            <person name="Schmidt S.A."/>
            <person name="Borneman A.R."/>
        </authorList>
    </citation>
    <scope>NUCLEOTIDE SEQUENCE [LARGE SCALE GENOMIC DNA]</scope>
    <source>
        <strain evidence="3">cv. Chardonnay</strain>
        <tissue evidence="2">Leaf</tissue>
    </source>
</reference>
<comment type="cofactor">
    <cofactor evidence="1">
        <name>[4Fe-4S] cluster</name>
        <dbReference type="ChEBI" id="CHEBI:49883"/>
    </cofactor>
</comment>
<accession>A0A438GAH6</accession>
<comment type="caution">
    <text evidence="2">The sequence shown here is derived from an EMBL/GenBank/DDBJ whole genome shotgun (WGS) entry which is preliminary data.</text>
</comment>
<proteinExistence type="predicted"/>
<dbReference type="InterPro" id="IPR040072">
    <property type="entry name" value="Methyltransferase_A"/>
</dbReference>
<dbReference type="AlphaFoldDB" id="A0A438GAH6"/>
<sequence length="116" mass="12811">MAISSIFDGGELRRQFHSAGISPNFIPFIWKYVVQNPNCDWDDITSLPSAAYPLLRSHFKPSTSSLHTVIDSSDNVTTKLLIKLQVLAFYDLGRGFPLEASRGISVEGQGGWLILA</sequence>
<evidence type="ECO:0000313" key="3">
    <source>
        <dbReference type="Proteomes" id="UP000288805"/>
    </source>
</evidence>
<organism evidence="2 3">
    <name type="scientific">Vitis vinifera</name>
    <name type="common">Grape</name>
    <dbReference type="NCBI Taxonomy" id="29760"/>
    <lineage>
        <taxon>Eukaryota</taxon>
        <taxon>Viridiplantae</taxon>
        <taxon>Streptophyta</taxon>
        <taxon>Embryophyta</taxon>
        <taxon>Tracheophyta</taxon>
        <taxon>Spermatophyta</taxon>
        <taxon>Magnoliopsida</taxon>
        <taxon>eudicotyledons</taxon>
        <taxon>Gunneridae</taxon>
        <taxon>Pentapetalae</taxon>
        <taxon>rosids</taxon>
        <taxon>Vitales</taxon>
        <taxon>Vitaceae</taxon>
        <taxon>Viteae</taxon>
        <taxon>Vitis</taxon>
    </lineage>
</organism>
<protein>
    <submittedName>
        <fullName evidence="2">Uncharacterized protein</fullName>
    </submittedName>
</protein>
<dbReference type="EMBL" id="QGNW01000505">
    <property type="protein sequence ID" value="RVW69171.1"/>
    <property type="molecule type" value="Genomic_DNA"/>
</dbReference>
<dbReference type="Proteomes" id="UP000288805">
    <property type="component" value="Unassembled WGS sequence"/>
</dbReference>
<gene>
    <name evidence="2" type="ORF">CK203_059588</name>
</gene>
<name>A0A438GAH6_VITVI</name>
<dbReference type="PANTHER" id="PTHR30544">
    <property type="entry name" value="23S RRNA METHYLTRANSFERASE"/>
    <property type="match status" value="1"/>
</dbReference>